<organism evidence="2 3">
    <name type="scientific">Protea cynaroides</name>
    <dbReference type="NCBI Taxonomy" id="273540"/>
    <lineage>
        <taxon>Eukaryota</taxon>
        <taxon>Viridiplantae</taxon>
        <taxon>Streptophyta</taxon>
        <taxon>Embryophyta</taxon>
        <taxon>Tracheophyta</taxon>
        <taxon>Spermatophyta</taxon>
        <taxon>Magnoliopsida</taxon>
        <taxon>Proteales</taxon>
        <taxon>Proteaceae</taxon>
        <taxon>Protea</taxon>
    </lineage>
</organism>
<reference evidence="2" key="1">
    <citation type="journal article" date="2023" name="Plant J.">
        <title>The genome of the king protea, Protea cynaroides.</title>
        <authorList>
            <person name="Chang J."/>
            <person name="Duong T.A."/>
            <person name="Schoeman C."/>
            <person name="Ma X."/>
            <person name="Roodt D."/>
            <person name="Barker N."/>
            <person name="Li Z."/>
            <person name="Van de Peer Y."/>
            <person name="Mizrachi E."/>
        </authorList>
    </citation>
    <scope>NUCLEOTIDE SEQUENCE</scope>
    <source>
        <tissue evidence="2">Young leaves</tissue>
    </source>
</reference>
<gene>
    <name evidence="2" type="ORF">NE237_020617</name>
</gene>
<accession>A0A9Q0K2R4</accession>
<dbReference type="AlphaFoldDB" id="A0A9Q0K2R4"/>
<keyword evidence="3" id="KW-1185">Reference proteome</keyword>
<name>A0A9Q0K2R4_9MAGN</name>
<evidence type="ECO:0000313" key="2">
    <source>
        <dbReference type="EMBL" id="KAJ4960707.1"/>
    </source>
</evidence>
<comment type="caution">
    <text evidence="2">The sequence shown here is derived from an EMBL/GenBank/DDBJ whole genome shotgun (WGS) entry which is preliminary data.</text>
</comment>
<evidence type="ECO:0000256" key="1">
    <source>
        <dbReference type="SAM" id="MobiDB-lite"/>
    </source>
</evidence>
<dbReference type="EMBL" id="JAMYWD010000009">
    <property type="protein sequence ID" value="KAJ4960707.1"/>
    <property type="molecule type" value="Genomic_DNA"/>
</dbReference>
<protein>
    <submittedName>
        <fullName evidence="2">Uncharacterized protein</fullName>
    </submittedName>
</protein>
<proteinExistence type="predicted"/>
<sequence length="157" mass="17279">MQHEILALRTDLQSSSLTTEGSSGLQQQQQQHEEVYSWFYTAMGSINGGKIADRRWLLSSEHANQQLLAKEKKCAPGDSLFSVPCLSNIHNRRERERFSFAQRASVGKGGRRGVSGAKLPPHGKKQHSMAYPGRKAYGGGPSPSIYGPYHLQPSPSS</sequence>
<feature type="region of interest" description="Disordered" evidence="1">
    <location>
        <begin position="100"/>
        <end position="157"/>
    </location>
</feature>
<dbReference type="Proteomes" id="UP001141806">
    <property type="component" value="Unassembled WGS sequence"/>
</dbReference>
<evidence type="ECO:0000313" key="3">
    <source>
        <dbReference type="Proteomes" id="UP001141806"/>
    </source>
</evidence>